<proteinExistence type="predicted"/>
<sequence>MTGEYAAAGSGRNHGYGRDMAYAGRQALQEYYGGGHFATVATHAGRFGQFSEWAREQGVRDIARNDPQQLLTGYAAHIGQEAAAESLSAAYGQNLISSAQVVLRAMTGDDSIRVSPSAYCGSRTNVRTESPGSLDRSAVSHATEAMRSAGLDRAASVVELARELGMRAREAALADLSRLDREARDHGAVNIQEGAKGGRTADRWVPISAEGRIALDSALAARPDGSRNLLEAGETFRGFVDSELRQGRELLKESAIAGYHDCRAGYACERYKQLTGCAAPVVAGSRQAPSHSDIEARSQIGAELGHGRDDVLVSYVGGRT</sequence>
<dbReference type="AlphaFoldDB" id="A0A540VIW6"/>
<gene>
    <name evidence="1" type="ORF">FKY71_16465</name>
</gene>
<accession>A0A540VIW6</accession>
<dbReference type="GO" id="GO:0015074">
    <property type="term" value="P:DNA integration"/>
    <property type="evidence" value="ECO:0007669"/>
    <property type="project" value="InterPro"/>
</dbReference>
<evidence type="ECO:0000313" key="1">
    <source>
        <dbReference type="EMBL" id="TQE96700.1"/>
    </source>
</evidence>
<reference evidence="1 2" key="1">
    <citation type="submission" date="2019-06" db="EMBL/GenBank/DDBJ databases">
        <title>Metagenome assembled Genome of Spiribacter salinus SL48-SHIP from the microbial mat of Salt Lake 48 (Novosibirsk region, Russia).</title>
        <authorList>
            <person name="Shipova A."/>
            <person name="Rozanov A.S."/>
            <person name="Bryanskaya A.V."/>
            <person name="Peltek S.E."/>
        </authorList>
    </citation>
    <scope>NUCLEOTIDE SEQUENCE [LARGE SCALE GENOMIC DNA]</scope>
    <source>
        <strain evidence="1">SL48-SHIP-2</strain>
    </source>
</reference>
<dbReference type="EMBL" id="VIFK01000332">
    <property type="protein sequence ID" value="TQE96700.1"/>
    <property type="molecule type" value="Genomic_DNA"/>
</dbReference>
<dbReference type="Gene3D" id="1.10.443.10">
    <property type="entry name" value="Intergrase catalytic core"/>
    <property type="match status" value="1"/>
</dbReference>
<evidence type="ECO:0000313" key="2">
    <source>
        <dbReference type="Proteomes" id="UP000315400"/>
    </source>
</evidence>
<dbReference type="GO" id="GO:0003677">
    <property type="term" value="F:DNA binding"/>
    <property type="evidence" value="ECO:0007669"/>
    <property type="project" value="InterPro"/>
</dbReference>
<comment type="caution">
    <text evidence="1">The sequence shown here is derived from an EMBL/GenBank/DDBJ whole genome shotgun (WGS) entry which is preliminary data.</text>
</comment>
<protein>
    <submittedName>
        <fullName evidence="1">Integrase</fullName>
    </submittedName>
</protein>
<organism evidence="1 2">
    <name type="scientific">Spiribacter salinus</name>
    <dbReference type="NCBI Taxonomy" id="1335746"/>
    <lineage>
        <taxon>Bacteria</taxon>
        <taxon>Pseudomonadati</taxon>
        <taxon>Pseudomonadota</taxon>
        <taxon>Gammaproteobacteria</taxon>
        <taxon>Chromatiales</taxon>
        <taxon>Ectothiorhodospiraceae</taxon>
        <taxon>Spiribacter</taxon>
    </lineage>
</organism>
<dbReference type="Proteomes" id="UP000315400">
    <property type="component" value="Unassembled WGS sequence"/>
</dbReference>
<name>A0A540VIW6_9GAMM</name>
<dbReference type="GO" id="GO:0006310">
    <property type="term" value="P:DNA recombination"/>
    <property type="evidence" value="ECO:0007669"/>
    <property type="project" value="InterPro"/>
</dbReference>
<dbReference type="InterPro" id="IPR013762">
    <property type="entry name" value="Integrase-like_cat_sf"/>
</dbReference>